<evidence type="ECO:0000259" key="1">
    <source>
        <dbReference type="PROSITE" id="PS51750"/>
    </source>
</evidence>
<name>A0A417YJZ2_9BACI</name>
<dbReference type="AlphaFoldDB" id="A0A417YJZ2"/>
<protein>
    <submittedName>
        <fullName evidence="2">Phage repressor protein/antirepressor Ant</fullName>
    </submittedName>
</protein>
<dbReference type="RefSeq" id="WP_118888890.1">
    <property type="nucleotide sequence ID" value="NZ_PHUT01000003.1"/>
</dbReference>
<dbReference type="Proteomes" id="UP000285456">
    <property type="component" value="Unassembled WGS sequence"/>
</dbReference>
<organism evidence="2 3">
    <name type="scientific">Oceanobacillus profundus</name>
    <dbReference type="NCBI Taxonomy" id="372463"/>
    <lineage>
        <taxon>Bacteria</taxon>
        <taxon>Bacillati</taxon>
        <taxon>Bacillota</taxon>
        <taxon>Bacilli</taxon>
        <taxon>Bacillales</taxon>
        <taxon>Bacillaceae</taxon>
        <taxon>Oceanobacillus</taxon>
    </lineage>
</organism>
<dbReference type="GO" id="GO:0003677">
    <property type="term" value="F:DNA binding"/>
    <property type="evidence" value="ECO:0007669"/>
    <property type="project" value="InterPro"/>
</dbReference>
<proteinExistence type="predicted"/>
<dbReference type="PANTHER" id="PTHR36180:SF2">
    <property type="entry name" value="BRO FAMILY PROTEIN"/>
    <property type="match status" value="1"/>
</dbReference>
<dbReference type="PROSITE" id="PS51750">
    <property type="entry name" value="BRO_N"/>
    <property type="match status" value="1"/>
</dbReference>
<gene>
    <name evidence="2" type="ORF">D1B32_05790</name>
</gene>
<dbReference type="SMART" id="SM01040">
    <property type="entry name" value="Bro-N"/>
    <property type="match status" value="1"/>
</dbReference>
<accession>A0A417YJZ2</accession>
<evidence type="ECO:0000313" key="3">
    <source>
        <dbReference type="Proteomes" id="UP000285456"/>
    </source>
</evidence>
<dbReference type="Pfam" id="PF03374">
    <property type="entry name" value="ANT"/>
    <property type="match status" value="1"/>
</dbReference>
<evidence type="ECO:0000313" key="2">
    <source>
        <dbReference type="EMBL" id="RHW33552.1"/>
    </source>
</evidence>
<dbReference type="InterPro" id="IPR003497">
    <property type="entry name" value="BRO_N_domain"/>
</dbReference>
<comment type="caution">
    <text evidence="2">The sequence shown here is derived from an EMBL/GenBank/DDBJ whole genome shotgun (WGS) entry which is preliminary data.</text>
</comment>
<reference evidence="2 3" key="1">
    <citation type="journal article" date="2007" name="Int. J. Syst. Evol. Microbiol.">
        <title>Oceanobacillus profundus sp. nov., isolated from a deep-sea sediment core.</title>
        <authorList>
            <person name="Kim Y.G."/>
            <person name="Choi D.H."/>
            <person name="Hyun S."/>
            <person name="Cho B.C."/>
        </authorList>
    </citation>
    <scope>NUCLEOTIDE SEQUENCE [LARGE SCALE GENOMIC DNA]</scope>
    <source>
        <strain evidence="2 3">DSM 18246</strain>
    </source>
</reference>
<keyword evidence="3" id="KW-1185">Reference proteome</keyword>
<feature type="domain" description="Bro-N" evidence="1">
    <location>
        <begin position="1"/>
        <end position="103"/>
    </location>
</feature>
<dbReference type="Pfam" id="PF02498">
    <property type="entry name" value="Bro-N"/>
    <property type="match status" value="1"/>
</dbReference>
<dbReference type="OrthoDB" id="9812611at2"/>
<dbReference type="InterPro" id="IPR005039">
    <property type="entry name" value="Ant_C"/>
</dbReference>
<sequence>MNQLTKMFDGQQLRIIEQNNEPWFVAKDVCDILEINNSRQALTRLDSDEKASVTLNDGSQKRQMQAINEFGLYSLVLSSRKPEAKQFKRWITHEVIPSIRKHGAYMTPETIEQALLNPDTLIKLATNLKEEQTKRIQAEQTIELQKPKVVYADAVSVSKDTVLIKDLATVLKQKGIDIGTNRLFSWLRVNGYLCRQKGEMWNTPTQRSLDLGIMVTKHGLRSGSDGEMRKTRTPKITGKGQIYFVNKLLNIQEVI</sequence>
<dbReference type="EMBL" id="QWEH01000003">
    <property type="protein sequence ID" value="RHW33552.1"/>
    <property type="molecule type" value="Genomic_DNA"/>
</dbReference>
<dbReference type="PANTHER" id="PTHR36180">
    <property type="entry name" value="DNA-BINDING PROTEIN-RELATED-RELATED"/>
    <property type="match status" value="1"/>
</dbReference>